<feature type="active site" description="Proton acceptor" evidence="15">
    <location>
        <position position="72"/>
    </location>
</feature>
<evidence type="ECO:0000256" key="9">
    <source>
        <dbReference type="ARBA" id="ARBA00022840"/>
    </source>
</evidence>
<dbReference type="GO" id="GO:0046872">
    <property type="term" value="F:metal ion binding"/>
    <property type="evidence" value="ECO:0007669"/>
    <property type="project" value="UniProtKB-KW"/>
</dbReference>
<dbReference type="GO" id="GO:0016301">
    <property type="term" value="F:kinase activity"/>
    <property type="evidence" value="ECO:0007669"/>
    <property type="project" value="UniProtKB-KW"/>
</dbReference>
<dbReference type="Proteomes" id="UP000322997">
    <property type="component" value="Unassembled WGS sequence"/>
</dbReference>
<dbReference type="Gene3D" id="1.10.287.3610">
    <property type="match status" value="1"/>
</dbReference>
<evidence type="ECO:0000256" key="5">
    <source>
        <dbReference type="ARBA" id="ARBA00022679"/>
    </source>
</evidence>
<dbReference type="PROSITE" id="PS01069">
    <property type="entry name" value="DAGK_PROKAR"/>
    <property type="match status" value="1"/>
</dbReference>
<reference evidence="20" key="2">
    <citation type="submission" date="2015-07" db="EMBL/GenBank/DDBJ databases">
        <title>MeaNS - Measles Nucleotide Surveillance Program.</title>
        <authorList>
            <person name="Tran T."/>
            <person name="Druce J."/>
        </authorList>
    </citation>
    <scope>NUCLEOTIDE SEQUENCE</scope>
    <source>
        <strain evidence="20">JCM 11544</strain>
    </source>
</reference>
<evidence type="ECO:0000256" key="3">
    <source>
        <dbReference type="ARBA" id="ARBA00022475"/>
    </source>
</evidence>
<dbReference type="GO" id="GO:0005886">
    <property type="term" value="C:plasma membrane"/>
    <property type="evidence" value="ECO:0007669"/>
    <property type="project" value="UniProtKB-SubCell"/>
</dbReference>
<sequence length="127" mass="13883">MDSKGAKGGFKKLMRSFGYASEGVVSAWKSEQNFRIHTCMGMIVLVMAALLHVSKVEWMVILILIFLMHSLEMVNTAIEKAVDLSTPDYHPLAKLAKDLGSGAVLLFAICSAIIGLIIFIPKIVAIF</sequence>
<evidence type="ECO:0000256" key="19">
    <source>
        <dbReference type="SAM" id="Phobius"/>
    </source>
</evidence>
<feature type="binding site" evidence="17">
    <location>
        <position position="79"/>
    </location>
    <ligand>
        <name>ATP</name>
        <dbReference type="ChEBI" id="CHEBI:30616"/>
    </ligand>
</feature>
<dbReference type="InterPro" id="IPR033717">
    <property type="entry name" value="UDPK"/>
</dbReference>
<evidence type="ECO:0000256" key="11">
    <source>
        <dbReference type="ARBA" id="ARBA00023098"/>
    </source>
</evidence>
<evidence type="ECO:0000256" key="18">
    <source>
        <dbReference type="PIRSR" id="PIRSR600829-4"/>
    </source>
</evidence>
<keyword evidence="7 17" id="KW-0547">Nucleotide-binding</keyword>
<keyword evidence="9 17" id="KW-0067">ATP-binding</keyword>
<dbReference type="InterPro" id="IPR036945">
    <property type="entry name" value="DAGK_sf"/>
</dbReference>
<organism evidence="20 22">
    <name type="scientific">Rossellomorea marisflavi</name>
    <dbReference type="NCBI Taxonomy" id="189381"/>
    <lineage>
        <taxon>Bacteria</taxon>
        <taxon>Bacillati</taxon>
        <taxon>Bacillota</taxon>
        <taxon>Bacilli</taxon>
        <taxon>Bacillales</taxon>
        <taxon>Bacillaceae</taxon>
        <taxon>Rossellomorea</taxon>
    </lineage>
</organism>
<dbReference type="Proteomes" id="UP000037405">
    <property type="component" value="Unassembled WGS sequence"/>
</dbReference>
<evidence type="ECO:0000256" key="14">
    <source>
        <dbReference type="ARBA" id="ARBA00023264"/>
    </source>
</evidence>
<evidence type="ECO:0000256" key="1">
    <source>
        <dbReference type="ARBA" id="ARBA00004651"/>
    </source>
</evidence>
<keyword evidence="14" id="KW-1208">Phospholipid metabolism</keyword>
<evidence type="ECO:0000256" key="16">
    <source>
        <dbReference type="PIRSR" id="PIRSR600829-2"/>
    </source>
</evidence>
<dbReference type="PATRIC" id="fig|189381.12.peg.483"/>
<evidence type="ECO:0000256" key="8">
    <source>
        <dbReference type="ARBA" id="ARBA00022777"/>
    </source>
</evidence>
<dbReference type="EMBL" id="VTEQ01000001">
    <property type="protein sequence ID" value="TYS56831.1"/>
    <property type="molecule type" value="Genomic_DNA"/>
</dbReference>
<dbReference type="GeneID" id="89535339"/>
<dbReference type="InterPro" id="IPR000829">
    <property type="entry name" value="DAGK"/>
</dbReference>
<comment type="similarity">
    <text evidence="2">Belongs to the bacterial diacylglycerol kinase family.</text>
</comment>
<dbReference type="OrthoDB" id="9789934at2"/>
<comment type="subcellular location">
    <subcellularLocation>
        <location evidence="1">Cell membrane</location>
        <topology evidence="1">Multi-pass membrane protein</topology>
    </subcellularLocation>
</comment>
<keyword evidence="4" id="KW-0444">Lipid biosynthesis</keyword>
<feature type="transmembrane region" description="Helical" evidence="19">
    <location>
        <begin position="98"/>
        <end position="120"/>
    </location>
</feature>
<feature type="binding site" evidence="17">
    <location>
        <position position="19"/>
    </location>
    <ligand>
        <name>ATP</name>
        <dbReference type="ChEBI" id="CHEBI:30616"/>
    </ligand>
</feature>
<evidence type="ECO:0000256" key="6">
    <source>
        <dbReference type="ARBA" id="ARBA00022692"/>
    </source>
</evidence>
<feature type="binding site" evidence="18">
    <location>
        <position position="31"/>
    </location>
    <ligand>
        <name>a divalent metal cation</name>
        <dbReference type="ChEBI" id="CHEBI:60240"/>
    </ligand>
</feature>
<dbReference type="PANTHER" id="PTHR34299:SF1">
    <property type="entry name" value="DIACYLGLYCEROL KINASE"/>
    <property type="match status" value="1"/>
</dbReference>
<dbReference type="EMBL" id="LGUE01000001">
    <property type="protein sequence ID" value="KON91322.1"/>
    <property type="molecule type" value="Genomic_DNA"/>
</dbReference>
<dbReference type="PANTHER" id="PTHR34299">
    <property type="entry name" value="DIACYLGLYCEROL KINASE"/>
    <property type="match status" value="1"/>
</dbReference>
<accession>A0A0M0GP90</accession>
<keyword evidence="18" id="KW-0479">Metal-binding</keyword>
<evidence type="ECO:0000256" key="10">
    <source>
        <dbReference type="ARBA" id="ARBA00022989"/>
    </source>
</evidence>
<keyword evidence="13" id="KW-0594">Phospholipid biosynthesis</keyword>
<dbReference type="GO" id="GO:0005524">
    <property type="term" value="F:ATP binding"/>
    <property type="evidence" value="ECO:0007669"/>
    <property type="project" value="UniProtKB-KW"/>
</dbReference>
<keyword evidence="3" id="KW-1003">Cell membrane</keyword>
<dbReference type="Pfam" id="PF01219">
    <property type="entry name" value="DAGK_prokar"/>
    <property type="match status" value="1"/>
</dbReference>
<evidence type="ECO:0000256" key="15">
    <source>
        <dbReference type="PIRSR" id="PIRSR600829-1"/>
    </source>
</evidence>
<dbReference type="GO" id="GO:0008654">
    <property type="term" value="P:phospholipid biosynthetic process"/>
    <property type="evidence" value="ECO:0007669"/>
    <property type="project" value="UniProtKB-KW"/>
</dbReference>
<evidence type="ECO:0000256" key="4">
    <source>
        <dbReference type="ARBA" id="ARBA00022516"/>
    </source>
</evidence>
<evidence type="ECO:0000256" key="7">
    <source>
        <dbReference type="ARBA" id="ARBA00022741"/>
    </source>
</evidence>
<evidence type="ECO:0000256" key="17">
    <source>
        <dbReference type="PIRSR" id="PIRSR600829-3"/>
    </source>
</evidence>
<evidence type="ECO:0000313" key="20">
    <source>
        <dbReference type="EMBL" id="KON91322.1"/>
    </source>
</evidence>
<feature type="binding site" evidence="18">
    <location>
        <position position="79"/>
    </location>
    <ligand>
        <name>a divalent metal cation</name>
        <dbReference type="ChEBI" id="CHEBI:60240"/>
    </ligand>
</feature>
<comment type="cofactor">
    <cofactor evidence="18">
        <name>Mg(2+)</name>
        <dbReference type="ChEBI" id="CHEBI:18420"/>
    </cofactor>
    <text evidence="18">Mn(2+), Zn(2+), Cd(2+) and Co(2+) support activity to lesser extents.</text>
</comment>
<name>A0A0M0GP90_9BACI</name>
<evidence type="ECO:0000256" key="13">
    <source>
        <dbReference type="ARBA" id="ARBA00023209"/>
    </source>
</evidence>
<comment type="caution">
    <text evidence="20">The sequence shown here is derived from an EMBL/GenBank/DDBJ whole genome shotgun (WGS) entry which is preliminary data.</text>
</comment>
<keyword evidence="18" id="KW-0460">Magnesium</keyword>
<keyword evidence="12 19" id="KW-0472">Membrane</keyword>
<keyword evidence="11" id="KW-0443">Lipid metabolism</keyword>
<evidence type="ECO:0000313" key="23">
    <source>
        <dbReference type="Proteomes" id="UP000322997"/>
    </source>
</evidence>
<keyword evidence="22" id="KW-1185">Reference proteome</keyword>
<evidence type="ECO:0000256" key="12">
    <source>
        <dbReference type="ARBA" id="ARBA00023136"/>
    </source>
</evidence>
<evidence type="ECO:0000313" key="21">
    <source>
        <dbReference type="EMBL" id="TYS56831.1"/>
    </source>
</evidence>
<feature type="binding site" evidence="16">
    <location>
        <position position="101"/>
    </location>
    <ligand>
        <name>substrate</name>
    </ligand>
</feature>
<feature type="binding site" evidence="17">
    <location>
        <begin position="97"/>
        <end position="98"/>
    </location>
    <ligand>
        <name>ATP</name>
        <dbReference type="ChEBI" id="CHEBI:30616"/>
    </ligand>
</feature>
<dbReference type="CDD" id="cd14265">
    <property type="entry name" value="UDPK_IM_like"/>
    <property type="match status" value="1"/>
</dbReference>
<feature type="binding site" evidence="16">
    <location>
        <position position="72"/>
    </location>
    <ligand>
        <name>substrate</name>
    </ligand>
</feature>
<dbReference type="STRING" id="189381.GCA_900166615_03910"/>
<proteinExistence type="inferred from homology"/>
<evidence type="ECO:0000256" key="2">
    <source>
        <dbReference type="ARBA" id="ARBA00005967"/>
    </source>
</evidence>
<keyword evidence="10 19" id="KW-1133">Transmembrane helix</keyword>
<keyword evidence="6 19" id="KW-0812">Transmembrane</keyword>
<keyword evidence="5" id="KW-0808">Transferase</keyword>
<gene>
    <name evidence="20" type="ORF">AF331_01995</name>
    <name evidence="21" type="ORF">FZC83_04480</name>
</gene>
<reference evidence="21 23" key="3">
    <citation type="submission" date="2019-08" db="EMBL/GenBank/DDBJ databases">
        <title>Bacillus genomes from the desert of Cuatro Cienegas, Coahuila.</title>
        <authorList>
            <person name="Olmedo-Alvarez G."/>
        </authorList>
    </citation>
    <scope>NUCLEOTIDE SEQUENCE [LARGE SCALE GENOMIC DNA]</scope>
    <source>
        <strain evidence="21 23">CH108_3D</strain>
    </source>
</reference>
<dbReference type="AlphaFoldDB" id="A0A0M0GP90"/>
<protein>
    <submittedName>
        <fullName evidence="21">Diacylglycerol kinase family protein</fullName>
    </submittedName>
</protein>
<dbReference type="RefSeq" id="WP_053426530.1">
    <property type="nucleotide sequence ID" value="NZ_CP081870.1"/>
</dbReference>
<keyword evidence="8 21" id="KW-0418">Kinase</keyword>
<reference evidence="22" key="1">
    <citation type="submission" date="2015-07" db="EMBL/GenBank/DDBJ databases">
        <title>Fjat-14235 jcm11544.</title>
        <authorList>
            <person name="Liu B."/>
            <person name="Wang J."/>
            <person name="Zhu Y."/>
            <person name="Liu G."/>
            <person name="Chen Q."/>
            <person name="Chen Z."/>
            <person name="Lan J."/>
            <person name="Che J."/>
            <person name="Ge C."/>
            <person name="Shi H."/>
            <person name="Pan Z."/>
            <person name="Liu X."/>
        </authorList>
    </citation>
    <scope>NUCLEOTIDE SEQUENCE [LARGE SCALE GENOMIC DNA]</scope>
    <source>
        <strain evidence="22">JCM 11544</strain>
    </source>
</reference>
<evidence type="ECO:0000313" key="22">
    <source>
        <dbReference type="Proteomes" id="UP000037405"/>
    </source>
</evidence>
<feature type="binding site" evidence="17">
    <location>
        <position position="31"/>
    </location>
    <ligand>
        <name>ATP</name>
        <dbReference type="ChEBI" id="CHEBI:30616"/>
    </ligand>
</feature>